<evidence type="ECO:0000313" key="3">
    <source>
        <dbReference type="Proteomes" id="UP000271974"/>
    </source>
</evidence>
<dbReference type="OrthoDB" id="4062651at2759"/>
<evidence type="ECO:0008006" key="4">
    <source>
        <dbReference type="Google" id="ProtNLM"/>
    </source>
</evidence>
<gene>
    <name evidence="2" type="ORF">EGW08_014690</name>
</gene>
<dbReference type="GO" id="GO:0004715">
    <property type="term" value="F:non-membrane spanning protein tyrosine kinase activity"/>
    <property type="evidence" value="ECO:0007669"/>
    <property type="project" value="InterPro"/>
</dbReference>
<dbReference type="PANTHER" id="PTHR46448:SF1">
    <property type="entry name" value="PROTEIN KINASE DOMAIN-CONTAINING PROTEIN"/>
    <property type="match status" value="1"/>
</dbReference>
<accession>A0A433T7J5</accession>
<dbReference type="SUPFAM" id="SSF56112">
    <property type="entry name" value="Protein kinase-like (PK-like)"/>
    <property type="match status" value="1"/>
</dbReference>
<dbReference type="InterPro" id="IPR042983">
    <property type="entry name" value="PKDCC"/>
</dbReference>
<feature type="compositionally biased region" description="Basic and acidic residues" evidence="1">
    <location>
        <begin position="592"/>
        <end position="601"/>
    </location>
</feature>
<reference evidence="2 3" key="1">
    <citation type="submission" date="2019-01" db="EMBL/GenBank/DDBJ databases">
        <title>A draft genome assembly of the solar-powered sea slug Elysia chlorotica.</title>
        <authorList>
            <person name="Cai H."/>
            <person name="Li Q."/>
            <person name="Fang X."/>
            <person name="Li J."/>
            <person name="Curtis N.E."/>
            <person name="Altenburger A."/>
            <person name="Shibata T."/>
            <person name="Feng M."/>
            <person name="Maeda T."/>
            <person name="Schwartz J.A."/>
            <person name="Shigenobu S."/>
            <person name="Lundholm N."/>
            <person name="Nishiyama T."/>
            <person name="Yang H."/>
            <person name="Hasebe M."/>
            <person name="Li S."/>
            <person name="Pierce S.K."/>
            <person name="Wang J."/>
        </authorList>
    </citation>
    <scope>NUCLEOTIDE SEQUENCE [LARGE SCALE GENOMIC DNA]</scope>
    <source>
        <strain evidence="2">EC2010</strain>
        <tissue evidence="2">Whole organism of an adult</tissue>
    </source>
</reference>
<dbReference type="STRING" id="188477.A0A433T7J5"/>
<organism evidence="2 3">
    <name type="scientific">Elysia chlorotica</name>
    <name type="common">Eastern emerald elysia</name>
    <name type="synonym">Sea slug</name>
    <dbReference type="NCBI Taxonomy" id="188477"/>
    <lineage>
        <taxon>Eukaryota</taxon>
        <taxon>Metazoa</taxon>
        <taxon>Spiralia</taxon>
        <taxon>Lophotrochozoa</taxon>
        <taxon>Mollusca</taxon>
        <taxon>Gastropoda</taxon>
        <taxon>Heterobranchia</taxon>
        <taxon>Euthyneura</taxon>
        <taxon>Panpulmonata</taxon>
        <taxon>Sacoglossa</taxon>
        <taxon>Placobranchoidea</taxon>
        <taxon>Plakobranchidae</taxon>
        <taxon>Elysia</taxon>
    </lineage>
</organism>
<protein>
    <recommendedName>
        <fullName evidence="4">Protein kinase domain-containing protein</fullName>
    </recommendedName>
</protein>
<proteinExistence type="predicted"/>
<feature type="region of interest" description="Disordered" evidence="1">
    <location>
        <begin position="592"/>
        <end position="612"/>
    </location>
</feature>
<dbReference type="PANTHER" id="PTHR46448">
    <property type="entry name" value="PROTEIN KINASE DOMAIN-CONTAINING PROTEIN"/>
    <property type="match status" value="1"/>
</dbReference>
<name>A0A433T7J5_ELYCH</name>
<dbReference type="AlphaFoldDB" id="A0A433T7J5"/>
<keyword evidence="3" id="KW-1185">Reference proteome</keyword>
<evidence type="ECO:0000313" key="2">
    <source>
        <dbReference type="EMBL" id="RUS77536.1"/>
    </source>
</evidence>
<dbReference type="GO" id="GO:0005576">
    <property type="term" value="C:extracellular region"/>
    <property type="evidence" value="ECO:0007669"/>
    <property type="project" value="TreeGrafter"/>
</dbReference>
<dbReference type="EMBL" id="RQTK01000573">
    <property type="protein sequence ID" value="RUS77536.1"/>
    <property type="molecule type" value="Genomic_DNA"/>
</dbReference>
<sequence>MSLRRMLFNWRLKKPLMALGVSILLLSIALLYYALMSEDSFGSGTFSLPRENRRSFRFQSKMDPGINGNDGWLMHNANELLLQEELQSVRERDLLSMEAKEAATNFLSQLYPKKWKTATETDEMALELKHFLADFGLGATLTCRDIDQMKLGSPISFSRTKTVDSIFKDDASHSGNSYDQGYNGGMGVLITEPAMALKTFSGDSDTKIACMKEIYDPEYCEVMGNYRLLREILLLSTLHHPSVIEMKGCCLRGNRMSQRSQDKGILLVTESGSPLSQSITQSSHWSQQLWMALQITRLLIYLDRSPLGSLRFNKLDLKDFVLVNNKDVKLADLDDLELGEKSCSSASDCKHTGKHFPCEKGHCVGLNAYINMNIAIMNVLSLILTRPPPGNEGAATDFVNRLNKLDFDSTSAIAAEIQELLKKACILNKSGSGAYSIIRTFSIFLNISLFHYVLLLFNFLQQGEQQDSREGAGVAFSTSALSQFDRYNRTNFPGIFDYPCSGSRVTWGCFHTVSSLNEVATMCISDPRCQCFITFSTKPESESLMTIVMKNASGLESSRSSSGTTLFVRRSDFISKEEDPLKQWEDVGRGLNSRDKHKEEGANDVMPVVGRGPEHRVDESFIETNSNDHAAEYNGGDGKGDDGDSKSFTEIIQCLDGLGQTLASAYSTREKRLMTHLGLKGTKEQEWRQLAQHQPLEEYTRLMKTGGGGGRFTINLTLNAEAGAKQVTRRATFIAANGPGVYHTAYAVVYHLDRILGLYHTPPCVVIELSKELVKEYQRDAVWHDIFSQLVSSDGTLTGILVPRTPKIIKVSRMVLEPLEVMVSEVIPFEKQDKLQLEYALLWWLARMQKKNDDHLGYKGFLSLLYHITLSDNSILCAGYLNHCQFPNVVYRALNCFRCEGKERGNENSEVCSLGEEVALRATTMFPNELELNLHQMQEDDIILSIDSAATAILRLVNKCIQTFDRHTVLY</sequence>
<dbReference type="InterPro" id="IPR011009">
    <property type="entry name" value="Kinase-like_dom_sf"/>
</dbReference>
<dbReference type="Proteomes" id="UP000271974">
    <property type="component" value="Unassembled WGS sequence"/>
</dbReference>
<comment type="caution">
    <text evidence="2">The sequence shown here is derived from an EMBL/GenBank/DDBJ whole genome shotgun (WGS) entry which is preliminary data.</text>
</comment>
<dbReference type="GO" id="GO:0001501">
    <property type="term" value="P:skeletal system development"/>
    <property type="evidence" value="ECO:0007669"/>
    <property type="project" value="TreeGrafter"/>
</dbReference>
<dbReference type="Gene3D" id="1.10.510.10">
    <property type="entry name" value="Transferase(Phosphotransferase) domain 1"/>
    <property type="match status" value="1"/>
</dbReference>
<evidence type="ECO:0000256" key="1">
    <source>
        <dbReference type="SAM" id="MobiDB-lite"/>
    </source>
</evidence>